<feature type="region of interest" description="Disordered" evidence="1">
    <location>
        <begin position="374"/>
        <end position="439"/>
    </location>
</feature>
<feature type="compositionally biased region" description="Basic and acidic residues" evidence="1">
    <location>
        <begin position="666"/>
        <end position="675"/>
    </location>
</feature>
<feature type="compositionally biased region" description="Low complexity" evidence="1">
    <location>
        <begin position="703"/>
        <end position="725"/>
    </location>
</feature>
<feature type="region of interest" description="Disordered" evidence="1">
    <location>
        <begin position="848"/>
        <end position="918"/>
    </location>
</feature>
<feature type="region of interest" description="Disordered" evidence="1">
    <location>
        <begin position="81"/>
        <end position="106"/>
    </location>
</feature>
<organism evidence="2 3">
    <name type="scientific">Lasiosphaeria miniovina</name>
    <dbReference type="NCBI Taxonomy" id="1954250"/>
    <lineage>
        <taxon>Eukaryota</taxon>
        <taxon>Fungi</taxon>
        <taxon>Dikarya</taxon>
        <taxon>Ascomycota</taxon>
        <taxon>Pezizomycotina</taxon>
        <taxon>Sordariomycetes</taxon>
        <taxon>Sordariomycetidae</taxon>
        <taxon>Sordariales</taxon>
        <taxon>Lasiosphaeriaceae</taxon>
        <taxon>Lasiosphaeria</taxon>
    </lineage>
</organism>
<keyword evidence="3" id="KW-1185">Reference proteome</keyword>
<feature type="region of interest" description="Disordered" evidence="1">
    <location>
        <begin position="937"/>
        <end position="958"/>
    </location>
</feature>
<gene>
    <name evidence="2" type="ORF">B0T26DRAFT_875713</name>
</gene>
<feature type="compositionally biased region" description="Low complexity" evidence="1">
    <location>
        <begin position="848"/>
        <end position="866"/>
    </location>
</feature>
<feature type="compositionally biased region" description="Pro residues" evidence="1">
    <location>
        <begin position="402"/>
        <end position="411"/>
    </location>
</feature>
<feature type="compositionally biased region" description="Polar residues" evidence="1">
    <location>
        <begin position="148"/>
        <end position="158"/>
    </location>
</feature>
<feature type="region of interest" description="Disordered" evidence="1">
    <location>
        <begin position="692"/>
        <end position="797"/>
    </location>
</feature>
<proteinExistence type="predicted"/>
<feature type="compositionally biased region" description="Low complexity" evidence="1">
    <location>
        <begin position="874"/>
        <end position="898"/>
    </location>
</feature>
<feature type="compositionally biased region" description="Polar residues" evidence="1">
    <location>
        <begin position="941"/>
        <end position="957"/>
    </location>
</feature>
<evidence type="ECO:0000313" key="3">
    <source>
        <dbReference type="Proteomes" id="UP001172101"/>
    </source>
</evidence>
<feature type="region of interest" description="Disordered" evidence="1">
    <location>
        <begin position="647"/>
        <end position="675"/>
    </location>
</feature>
<name>A0AA40DNQ0_9PEZI</name>
<protein>
    <submittedName>
        <fullName evidence="2">Uncharacterized protein</fullName>
    </submittedName>
</protein>
<dbReference type="Proteomes" id="UP001172101">
    <property type="component" value="Unassembled WGS sequence"/>
</dbReference>
<accession>A0AA40DNQ0</accession>
<dbReference type="RefSeq" id="XP_060291657.1">
    <property type="nucleotide sequence ID" value="XM_060448073.1"/>
</dbReference>
<evidence type="ECO:0000313" key="2">
    <source>
        <dbReference type="EMBL" id="KAK0706563.1"/>
    </source>
</evidence>
<reference evidence="2" key="1">
    <citation type="submission" date="2023-06" db="EMBL/GenBank/DDBJ databases">
        <title>Genome-scale phylogeny and comparative genomics of the fungal order Sordariales.</title>
        <authorList>
            <consortium name="Lawrence Berkeley National Laboratory"/>
            <person name="Hensen N."/>
            <person name="Bonometti L."/>
            <person name="Westerberg I."/>
            <person name="Brannstrom I.O."/>
            <person name="Guillou S."/>
            <person name="Cros-Aarteil S."/>
            <person name="Calhoun S."/>
            <person name="Haridas S."/>
            <person name="Kuo A."/>
            <person name="Mondo S."/>
            <person name="Pangilinan J."/>
            <person name="Riley R."/>
            <person name="LaButti K."/>
            <person name="Andreopoulos B."/>
            <person name="Lipzen A."/>
            <person name="Chen C."/>
            <person name="Yanf M."/>
            <person name="Daum C."/>
            <person name="Ng V."/>
            <person name="Clum A."/>
            <person name="Steindorff A."/>
            <person name="Ohm R."/>
            <person name="Martin F."/>
            <person name="Silar P."/>
            <person name="Natvig D."/>
            <person name="Lalanne C."/>
            <person name="Gautier V."/>
            <person name="Ament-velasquez S.L."/>
            <person name="Kruys A."/>
            <person name="Hutchinson M.I."/>
            <person name="Powell A.J."/>
            <person name="Barry K."/>
            <person name="Miller A.N."/>
            <person name="Grigoriev I.V."/>
            <person name="Debuchy R."/>
            <person name="Gladieux P."/>
            <person name="Thoren M.H."/>
            <person name="Johannesson H."/>
        </authorList>
    </citation>
    <scope>NUCLEOTIDE SEQUENCE</scope>
    <source>
        <strain evidence="2">SMH2392-1A</strain>
    </source>
</reference>
<feature type="region of interest" description="Disordered" evidence="1">
    <location>
        <begin position="225"/>
        <end position="330"/>
    </location>
</feature>
<feature type="compositionally biased region" description="Basic and acidic residues" evidence="1">
    <location>
        <begin position="278"/>
        <end position="297"/>
    </location>
</feature>
<sequence length="1032" mass="110329">MDLNASFNRWPCHFFMDLTVICGEYVYAPDSVCGKCMLMGRKKAPKPTDSLTLPSITAQSAAPTSLTLPSIDVAPSSLAVGAQRSNPRNSNPWMPPPPLPPRHPLDANYSAMLEASLRALSKGPSLSDAHSWAEPQKQDADAGGGGSTSPSLYRSQYKSLADTGGSLSSPPLFQTLSVDPPRQPFVSKRSAADDNYLAVLESSLNALKRGPSSLFNDDSWAKRQKQDADVGGPTSAALLYKPLPDLPPLRPPLNHTYPEPLSHRPMQSLTLTDDDLYDPPRKEKAEEAEASSKDKGKGKGKGKGKAVDDDTYDPSRPIAWDLASDSDSGGDMSMSDYRALLPPTPAPPILRWGLATIPEYAPLAKTHWGLKDTKMVSSKKTPAKPGKSSAAQVHRSGGKSPSPSPFAPPVTPKRATTNTAAAATTGSQKKKGASAQKEWNFTHLPIKQEERKKNGRVEGRNLITWNRPRMAEKVLLHIQYECARRSIELPWDAIAHRLHPGSTGGAVQQHLVRLRSALVAEGHLVPPVSAKHNARVVAPVNHDIRGFVRAHPDGVDKTSVREVRWDEPMDDLKWNLPDAGDFPPSAPASPLGKRAAAATFYDDDDEQEEGADDDDMAVDEDDHMVVRKFVPAGHSAKRARRMAAPARHVAGSHRCESAKKKPASAVKREKADTDTDTDTHCELLWETQVSPSLGRRRSAAVVQSHSQSLSHMTSSSSDSATAHMGSLKEGYQRGSDDESVVIADDLDGDDDDDDDDMELPVLPRRRNLVSPPVAAAAYKGHKSKKSKSKHAASSRRAAAAVTAAPAATPAAPIDANLAMLSNIAPQLANLVQQLSSANGLANLLSGAGTSPAAPTPSVTAAEPKQQQKQKDDSPAAPAVVDDAGTDAAADGDQPATPAHRQEKRASSSKSSNSVGAQKDDDFFQVLPVTLPAVAVAKKKGTSNSGATTEEDLPSSSDPAMPAPVAVHVEEDLAANIGNGDERFGWGVPAHGGEEMAEEEQEHSGFFWEMLYGTEPHGLVERGEFDDGKGLYY</sequence>
<feature type="compositionally biased region" description="Low complexity" evidence="1">
    <location>
        <begin position="415"/>
        <end position="425"/>
    </location>
</feature>
<evidence type="ECO:0000256" key="1">
    <source>
        <dbReference type="SAM" id="MobiDB-lite"/>
    </source>
</evidence>
<feature type="region of interest" description="Disordered" evidence="1">
    <location>
        <begin position="124"/>
        <end position="189"/>
    </location>
</feature>
<comment type="caution">
    <text evidence="2">The sequence shown here is derived from an EMBL/GenBank/DDBJ whole genome shotgun (WGS) entry which is preliminary data.</text>
</comment>
<feature type="compositionally biased region" description="Acidic residues" evidence="1">
    <location>
        <begin position="744"/>
        <end position="758"/>
    </location>
</feature>
<feature type="compositionally biased region" description="Basic residues" evidence="1">
    <location>
        <begin position="779"/>
        <end position="793"/>
    </location>
</feature>
<feature type="region of interest" description="Disordered" evidence="1">
    <location>
        <begin position="575"/>
        <end position="596"/>
    </location>
</feature>
<dbReference type="EMBL" id="JAUIRO010000007">
    <property type="protein sequence ID" value="KAK0706563.1"/>
    <property type="molecule type" value="Genomic_DNA"/>
</dbReference>
<dbReference type="AlphaFoldDB" id="A0AA40DNQ0"/>
<feature type="compositionally biased region" description="Polar residues" evidence="1">
    <location>
        <begin position="165"/>
        <end position="177"/>
    </location>
</feature>
<feature type="compositionally biased region" description="Pro residues" evidence="1">
    <location>
        <begin position="93"/>
        <end position="102"/>
    </location>
</feature>
<dbReference type="GeneID" id="85331343"/>